<dbReference type="InterPro" id="IPR054252">
    <property type="entry name" value="Pam3_gp18"/>
</dbReference>
<dbReference type="Proteomes" id="UP000234667">
    <property type="component" value="Unassembled WGS sequence"/>
</dbReference>
<evidence type="ECO:0000313" key="2">
    <source>
        <dbReference type="EMBL" id="PLO71911.1"/>
    </source>
</evidence>
<name>A0A2J5Q0R6_9ENTR</name>
<evidence type="ECO:0000313" key="3">
    <source>
        <dbReference type="Proteomes" id="UP000234667"/>
    </source>
</evidence>
<organism evidence="2 3">
    <name type="scientific">Klebsiella michiganensis</name>
    <dbReference type="NCBI Taxonomy" id="1134687"/>
    <lineage>
        <taxon>Bacteria</taxon>
        <taxon>Pseudomonadati</taxon>
        <taxon>Pseudomonadota</taxon>
        <taxon>Gammaproteobacteria</taxon>
        <taxon>Enterobacterales</taxon>
        <taxon>Enterobacteriaceae</taxon>
        <taxon>Klebsiella/Raoultella group</taxon>
        <taxon>Klebsiella</taxon>
    </lineage>
</organism>
<dbReference type="Pfam" id="PF22479">
    <property type="entry name" value="Pam3_gp18"/>
    <property type="match status" value="1"/>
</dbReference>
<proteinExistence type="predicted"/>
<feature type="domain" description="Cyanophage baseplate Pam3 plug gp18" evidence="1">
    <location>
        <begin position="4"/>
        <end position="98"/>
    </location>
</feature>
<dbReference type="AlphaFoldDB" id="A0A2J5Q0R6"/>
<dbReference type="EMBL" id="PIDR01000197">
    <property type="protein sequence ID" value="PLO71911.1"/>
    <property type="molecule type" value="Genomic_DNA"/>
</dbReference>
<reference evidence="2 3" key="2">
    <citation type="submission" date="2018-01" db="EMBL/GenBank/DDBJ databases">
        <title>Genomic study of Klebsiella pneumoniae.</title>
        <authorList>
            <person name="Yang Y."/>
            <person name="Bicalho R."/>
        </authorList>
    </citation>
    <scope>NUCLEOTIDE SEQUENCE [LARGE SCALE GENOMIC DNA]</scope>
    <source>
        <strain evidence="2 3">A10</strain>
    </source>
</reference>
<evidence type="ECO:0000259" key="1">
    <source>
        <dbReference type="Pfam" id="PF22479"/>
    </source>
</evidence>
<gene>
    <name evidence="2" type="ORF">CWN49_08960</name>
</gene>
<comment type="caution">
    <text evidence="2">The sequence shown here is derived from an EMBL/GenBank/DDBJ whole genome shotgun (WGS) entry which is preliminary data.</text>
</comment>
<reference evidence="2 3" key="1">
    <citation type="submission" date="2017-11" db="EMBL/GenBank/DDBJ databases">
        <authorList>
            <person name="Han C.G."/>
        </authorList>
    </citation>
    <scope>NUCLEOTIDE SEQUENCE [LARGE SCALE GENOMIC DNA]</scope>
    <source>
        <strain evidence="2 3">A10</strain>
    </source>
</reference>
<accession>A0A2J5Q0R6</accession>
<protein>
    <recommendedName>
        <fullName evidence="1">Cyanophage baseplate Pam3 plug gp18 domain-containing protein</fullName>
    </recommendedName>
</protein>
<sequence length="101" mass="11136">MSVSEIPLAPDSQSFNITLAGVDYQMRVVWRGVCWFLDLMDSTGSDLIKGIPLITGADLLAQYRFLGLGFSLYVVCDDPASENPTQFDLGINSHLYAKTED</sequence>